<gene>
    <name evidence="2" type="ORF">DIZ79_01160</name>
</gene>
<accession>A0A370E2G7</accession>
<evidence type="ECO:0000313" key="3">
    <source>
        <dbReference type="Proteomes" id="UP000255508"/>
    </source>
</evidence>
<feature type="chain" id="PRO_5016926623" evidence="1">
    <location>
        <begin position="21"/>
        <end position="276"/>
    </location>
</feature>
<keyword evidence="1" id="KW-0732">Signal</keyword>
<proteinExistence type="predicted"/>
<dbReference type="Proteomes" id="UP000255508">
    <property type="component" value="Unassembled WGS sequence"/>
</dbReference>
<dbReference type="Gene3D" id="3.40.190.10">
    <property type="entry name" value="Periplasmic binding protein-like II"/>
    <property type="match status" value="2"/>
</dbReference>
<dbReference type="PANTHER" id="PTHR35841">
    <property type="entry name" value="PHOSPHONATES-BINDING PERIPLASMIC PROTEIN"/>
    <property type="match status" value="1"/>
</dbReference>
<name>A0A370E2G7_9GAMM</name>
<dbReference type="Pfam" id="PF12974">
    <property type="entry name" value="Phosphonate-bd"/>
    <property type="match status" value="1"/>
</dbReference>
<dbReference type="AlphaFoldDB" id="A0A370E2G7"/>
<evidence type="ECO:0000256" key="1">
    <source>
        <dbReference type="SAM" id="SignalP"/>
    </source>
</evidence>
<comment type="caution">
    <text evidence="2">The sequence shown here is derived from an EMBL/GenBank/DDBJ whole genome shotgun (WGS) entry which is preliminary data.</text>
</comment>
<protein>
    <submittedName>
        <fullName evidence="2">Phosphate ABC transporter</fullName>
    </submittedName>
</protein>
<organism evidence="2 3">
    <name type="scientific">endosymbiont of Lamellibrachia luymesi</name>
    <dbReference type="NCBI Taxonomy" id="2200907"/>
    <lineage>
        <taxon>Bacteria</taxon>
        <taxon>Pseudomonadati</taxon>
        <taxon>Pseudomonadota</taxon>
        <taxon>Gammaproteobacteria</taxon>
        <taxon>sulfur-oxidizing symbionts</taxon>
    </lineage>
</organism>
<dbReference type="EMBL" id="QFXD01000017">
    <property type="protein sequence ID" value="RDH93280.1"/>
    <property type="molecule type" value="Genomic_DNA"/>
</dbReference>
<reference evidence="2 3" key="1">
    <citation type="journal article" date="2018" name="ISME J.">
        <title>Endosymbiont genomes yield clues of tubeworm success.</title>
        <authorList>
            <person name="Li Y."/>
            <person name="Liles M.R."/>
            <person name="Halanych K.M."/>
        </authorList>
    </citation>
    <scope>NUCLEOTIDE SEQUENCE [LARGE SCALE GENOMIC DNA]</scope>
    <source>
        <strain evidence="2">A1422</strain>
    </source>
</reference>
<dbReference type="PANTHER" id="PTHR35841:SF1">
    <property type="entry name" value="PHOSPHONATES-BINDING PERIPLASMIC PROTEIN"/>
    <property type="match status" value="1"/>
</dbReference>
<dbReference type="SUPFAM" id="SSF53850">
    <property type="entry name" value="Periplasmic binding protein-like II"/>
    <property type="match status" value="1"/>
</dbReference>
<sequence>MMIRSLLALLLMCVAGLLSAGQVQEVFKVGIVPQFEARRLHQVWRPILNHIEQQTGYRLELVGSPTIPAFEAEFLEGKFDFAYMNPYHVMLGSDAQGYRPLVRDVGKTLYGVLVTRKGGPIHSVKDLQGKTLAFPAPNALAASLQMRQELVDRFGIDFSARYVKTHDSVYLNVLLGEADAGGGVQKTLASQRQQIRDNLSVIHTTTPVAPHPFVMHPRVPVEQAERVRQAMLQLGNSEAGRALMAKVPISEIGEASMADYEALRELRLERFYVKSN</sequence>
<evidence type="ECO:0000313" key="2">
    <source>
        <dbReference type="EMBL" id="RDH93280.1"/>
    </source>
</evidence>
<feature type="signal peptide" evidence="1">
    <location>
        <begin position="1"/>
        <end position="20"/>
    </location>
</feature>